<dbReference type="Gene3D" id="3.40.50.2000">
    <property type="entry name" value="Glycogen Phosphorylase B"/>
    <property type="match status" value="2"/>
</dbReference>
<protein>
    <submittedName>
        <fullName evidence="2">Glycosyltransferase</fullName>
    </submittedName>
</protein>
<dbReference type="PANTHER" id="PTHR12526">
    <property type="entry name" value="GLYCOSYLTRANSFERASE"/>
    <property type="match status" value="1"/>
</dbReference>
<dbReference type="GO" id="GO:0016757">
    <property type="term" value="F:glycosyltransferase activity"/>
    <property type="evidence" value="ECO:0007669"/>
    <property type="project" value="TreeGrafter"/>
</dbReference>
<organism evidence="2">
    <name type="scientific">Caldithrix abyssi</name>
    <dbReference type="NCBI Taxonomy" id="187145"/>
    <lineage>
        <taxon>Bacteria</taxon>
        <taxon>Pseudomonadati</taxon>
        <taxon>Calditrichota</taxon>
        <taxon>Calditrichia</taxon>
        <taxon>Calditrichales</taxon>
        <taxon>Calditrichaceae</taxon>
        <taxon>Caldithrix</taxon>
    </lineage>
</organism>
<feature type="domain" description="Glycosyltransferase subfamily 4-like N-terminal" evidence="1">
    <location>
        <begin position="31"/>
        <end position="198"/>
    </location>
</feature>
<name>A0A7V1M122_CALAY</name>
<accession>A0A7V1M122</accession>
<dbReference type="Pfam" id="PF13692">
    <property type="entry name" value="Glyco_trans_1_4"/>
    <property type="match status" value="1"/>
</dbReference>
<dbReference type="SUPFAM" id="SSF53756">
    <property type="entry name" value="UDP-Glycosyltransferase/glycogen phosphorylase"/>
    <property type="match status" value="1"/>
</dbReference>
<gene>
    <name evidence="2" type="ORF">ENJ10_11375</name>
</gene>
<dbReference type="CDD" id="cd03794">
    <property type="entry name" value="GT4_WbuB-like"/>
    <property type="match status" value="1"/>
</dbReference>
<sequence length="411" mass="47385">MSARQQKRPVVGMILERDFPPDDRPEKEALSLIKAGYEVHLLCFTWQNRPRYENYKGIHITRFPISKKVYKKLSAAYLVQPFYRALWKRQMERFVSENRIEVIHMHDLPMTDIAHELAARHGCRVVCDQHEYWSNWIVNTGHYNRGLGKVVKAFSDWKHYERENLSKADLVITVTEPLRALYLEEVGLAAEKVIVVPNTPSRDIFRRENVNPEIVEKYKNYFVLFYAGAMDVLRGLDMIIDALPEIEKKVPHVRLVLAGRFSKGFDPLALARERGVEHLVEFVGWLNVEQLPSYIAAARVGVFTPPATRDEINNTIATKIYQYLAMGKPILTSEAKMMHDFVSKNDLGCTVNHGDVRGCAAAIIRLAENYEQRSAEIARNAAALINREPIFWDQTISDMLKHYASWESREG</sequence>
<comment type="caution">
    <text evidence="2">The sequence shown here is derived from an EMBL/GenBank/DDBJ whole genome shotgun (WGS) entry which is preliminary data.</text>
</comment>
<dbReference type="Pfam" id="PF13579">
    <property type="entry name" value="Glyco_trans_4_4"/>
    <property type="match status" value="1"/>
</dbReference>
<reference evidence="2" key="1">
    <citation type="journal article" date="2020" name="mSystems">
        <title>Genome- and Community-Level Interaction Insights into Carbon Utilization and Element Cycling Functions of Hydrothermarchaeota in Hydrothermal Sediment.</title>
        <authorList>
            <person name="Zhou Z."/>
            <person name="Liu Y."/>
            <person name="Xu W."/>
            <person name="Pan J."/>
            <person name="Luo Z.H."/>
            <person name="Li M."/>
        </authorList>
    </citation>
    <scope>NUCLEOTIDE SEQUENCE [LARGE SCALE GENOMIC DNA]</scope>
    <source>
        <strain evidence="2">HyVt-456</strain>
    </source>
</reference>
<dbReference type="AlphaFoldDB" id="A0A7V1M122"/>
<evidence type="ECO:0000259" key="1">
    <source>
        <dbReference type="Pfam" id="PF13579"/>
    </source>
</evidence>
<proteinExistence type="predicted"/>
<dbReference type="Proteomes" id="UP000886005">
    <property type="component" value="Unassembled WGS sequence"/>
</dbReference>
<dbReference type="PANTHER" id="PTHR12526:SF624">
    <property type="entry name" value="BLR6297 PROTEIN"/>
    <property type="match status" value="1"/>
</dbReference>
<dbReference type="InterPro" id="IPR028098">
    <property type="entry name" value="Glyco_trans_4-like_N"/>
</dbReference>
<evidence type="ECO:0000313" key="2">
    <source>
        <dbReference type="EMBL" id="HED11279.1"/>
    </source>
</evidence>
<dbReference type="EMBL" id="DRLD01000314">
    <property type="protein sequence ID" value="HED11279.1"/>
    <property type="molecule type" value="Genomic_DNA"/>
</dbReference>